<dbReference type="PANTHER" id="PTHR46825">
    <property type="entry name" value="D-ALANYL-D-ALANINE-CARBOXYPEPTIDASE/ENDOPEPTIDASE AMPH"/>
    <property type="match status" value="1"/>
</dbReference>
<dbReference type="InterPro" id="IPR050491">
    <property type="entry name" value="AmpC-like"/>
</dbReference>
<dbReference type="Pfam" id="PF00144">
    <property type="entry name" value="Beta-lactamase"/>
    <property type="match status" value="1"/>
</dbReference>
<dbReference type="Proteomes" id="UP000566324">
    <property type="component" value="Unassembled WGS sequence"/>
</dbReference>
<protein>
    <submittedName>
        <fullName evidence="3">CubicO group peptidase (Beta-lactamase class C family)</fullName>
    </submittedName>
</protein>
<comment type="caution">
    <text evidence="3">The sequence shown here is derived from an EMBL/GenBank/DDBJ whole genome shotgun (WGS) entry which is preliminary data.</text>
</comment>
<keyword evidence="4" id="KW-1185">Reference proteome</keyword>
<organism evidence="3 4">
    <name type="scientific">Sphingosinicella soli</name>
    <dbReference type="NCBI Taxonomy" id="333708"/>
    <lineage>
        <taxon>Bacteria</taxon>
        <taxon>Pseudomonadati</taxon>
        <taxon>Pseudomonadota</taxon>
        <taxon>Alphaproteobacteria</taxon>
        <taxon>Sphingomonadales</taxon>
        <taxon>Sphingosinicellaceae</taxon>
        <taxon>Sphingosinicella</taxon>
    </lineage>
</organism>
<evidence type="ECO:0000313" key="4">
    <source>
        <dbReference type="Proteomes" id="UP000566324"/>
    </source>
</evidence>
<accession>A0A7W7AYN1</accession>
<dbReference type="EMBL" id="JACHNZ010000002">
    <property type="protein sequence ID" value="MBB4630806.1"/>
    <property type="molecule type" value="Genomic_DNA"/>
</dbReference>
<dbReference type="InterPro" id="IPR001466">
    <property type="entry name" value="Beta-lactam-related"/>
</dbReference>
<dbReference type="Gene3D" id="3.40.710.10">
    <property type="entry name" value="DD-peptidase/beta-lactamase superfamily"/>
    <property type="match status" value="1"/>
</dbReference>
<feature type="domain" description="Beta-lactamase-related" evidence="2">
    <location>
        <begin position="42"/>
        <end position="173"/>
    </location>
</feature>
<evidence type="ECO:0000313" key="3">
    <source>
        <dbReference type="EMBL" id="MBB4630806.1"/>
    </source>
</evidence>
<name>A0A7W7AYN1_9SPHN</name>
<dbReference type="SUPFAM" id="SSF56601">
    <property type="entry name" value="beta-lactamase/transpeptidase-like"/>
    <property type="match status" value="1"/>
</dbReference>
<sequence length="182" mass="19682">MNRRHLLAAALPLSLSVRAAAGEVLSGERPRLPTPPRALDGIAKSFIGSGRGMGLSVAAARDERLVFSAGYGIANIETSTPVTTDTVFRAGSITKQFTAVAIMKLVEKGHLGLDEPASKYIPEMVAAGPISIRMLLHQTSGLRNYSGSEFAQQQKIDRTTQQMLDHILAQKPLLNFKPNERF</sequence>
<proteinExistence type="predicted"/>
<dbReference type="AlphaFoldDB" id="A0A7W7AYN1"/>
<gene>
    <name evidence="3" type="ORF">GGQ98_000409</name>
</gene>
<dbReference type="InterPro" id="IPR012338">
    <property type="entry name" value="Beta-lactam/transpept-like"/>
</dbReference>
<feature type="chain" id="PRO_5030877163" evidence="1">
    <location>
        <begin position="22"/>
        <end position="182"/>
    </location>
</feature>
<feature type="signal peptide" evidence="1">
    <location>
        <begin position="1"/>
        <end position="21"/>
    </location>
</feature>
<evidence type="ECO:0000256" key="1">
    <source>
        <dbReference type="SAM" id="SignalP"/>
    </source>
</evidence>
<evidence type="ECO:0000259" key="2">
    <source>
        <dbReference type="Pfam" id="PF00144"/>
    </source>
</evidence>
<keyword evidence="1" id="KW-0732">Signal</keyword>
<reference evidence="3 4" key="1">
    <citation type="submission" date="2020-08" db="EMBL/GenBank/DDBJ databases">
        <title>Genomic Encyclopedia of Type Strains, Phase IV (KMG-IV): sequencing the most valuable type-strain genomes for metagenomic binning, comparative biology and taxonomic classification.</title>
        <authorList>
            <person name="Goeker M."/>
        </authorList>
    </citation>
    <scope>NUCLEOTIDE SEQUENCE [LARGE SCALE GENOMIC DNA]</scope>
    <source>
        <strain evidence="3 4">DSM 17328</strain>
    </source>
</reference>
<dbReference type="PANTHER" id="PTHR46825:SF9">
    <property type="entry name" value="BETA-LACTAMASE-RELATED DOMAIN-CONTAINING PROTEIN"/>
    <property type="match status" value="1"/>
</dbReference>